<dbReference type="InterPro" id="IPR043504">
    <property type="entry name" value="Peptidase_S1_PA_chymotrypsin"/>
</dbReference>
<dbReference type="SUPFAM" id="SSF50156">
    <property type="entry name" value="PDZ domain-like"/>
    <property type="match status" value="1"/>
</dbReference>
<dbReference type="EMBL" id="JANHOH010000002">
    <property type="protein sequence ID" value="MCQ6959135.1"/>
    <property type="molecule type" value="Genomic_DNA"/>
</dbReference>
<comment type="caution">
    <text evidence="6">The sequence shown here is derived from an EMBL/GenBank/DDBJ whole genome shotgun (WGS) entry which is preliminary data.</text>
</comment>
<dbReference type="InterPro" id="IPR009003">
    <property type="entry name" value="Peptidase_S1_PA"/>
</dbReference>
<dbReference type="InterPro" id="IPR001940">
    <property type="entry name" value="Peptidase_S1C"/>
</dbReference>
<evidence type="ECO:0000256" key="2">
    <source>
        <dbReference type="ARBA" id="ARBA00022670"/>
    </source>
</evidence>
<proteinExistence type="inferred from homology"/>
<keyword evidence="2" id="KW-0645">Protease</keyword>
<dbReference type="InterPro" id="IPR001478">
    <property type="entry name" value="PDZ"/>
</dbReference>
<dbReference type="CDD" id="cd06779">
    <property type="entry name" value="cpPDZ_Deg_HtrA-like"/>
    <property type="match status" value="1"/>
</dbReference>
<dbReference type="SUPFAM" id="SSF50494">
    <property type="entry name" value="Trypsin-like serine proteases"/>
    <property type="match status" value="1"/>
</dbReference>
<protein>
    <submittedName>
        <fullName evidence="6">Trypsin-like peptidase domain-containing protein</fullName>
    </submittedName>
</protein>
<name>A0ABT1T3Z0_9SPHI</name>
<dbReference type="RefSeq" id="WP_256539323.1">
    <property type="nucleotide sequence ID" value="NZ_JANHOH010000002.1"/>
</dbReference>
<dbReference type="PRINTS" id="PR00834">
    <property type="entry name" value="PROTEASES2C"/>
</dbReference>
<dbReference type="Pfam" id="PF13180">
    <property type="entry name" value="PDZ_2"/>
    <property type="match status" value="1"/>
</dbReference>
<evidence type="ECO:0000256" key="1">
    <source>
        <dbReference type="ARBA" id="ARBA00010541"/>
    </source>
</evidence>
<gene>
    <name evidence="6" type="ORF">NPE20_14255</name>
</gene>
<dbReference type="Proteomes" id="UP001204376">
    <property type="component" value="Unassembled WGS sequence"/>
</dbReference>
<dbReference type="PANTHER" id="PTHR43343">
    <property type="entry name" value="PEPTIDASE S12"/>
    <property type="match status" value="1"/>
</dbReference>
<dbReference type="InterPro" id="IPR036034">
    <property type="entry name" value="PDZ_sf"/>
</dbReference>
<keyword evidence="7" id="KW-1185">Reference proteome</keyword>
<keyword evidence="3" id="KW-0378">Hydrolase</keyword>
<accession>A0ABT1T3Z0</accession>
<dbReference type="Pfam" id="PF13365">
    <property type="entry name" value="Trypsin_2"/>
    <property type="match status" value="1"/>
</dbReference>
<dbReference type="Gene3D" id="2.40.10.10">
    <property type="entry name" value="Trypsin-like serine proteases"/>
    <property type="match status" value="2"/>
</dbReference>
<evidence type="ECO:0000313" key="6">
    <source>
        <dbReference type="EMBL" id="MCQ6959135.1"/>
    </source>
</evidence>
<feature type="signal peptide" evidence="4">
    <location>
        <begin position="1"/>
        <end position="22"/>
    </location>
</feature>
<organism evidence="6 7">
    <name type="scientific">Mucilaginibacter aquariorum</name>
    <dbReference type="NCBI Taxonomy" id="2967225"/>
    <lineage>
        <taxon>Bacteria</taxon>
        <taxon>Pseudomonadati</taxon>
        <taxon>Bacteroidota</taxon>
        <taxon>Sphingobacteriia</taxon>
        <taxon>Sphingobacteriales</taxon>
        <taxon>Sphingobacteriaceae</taxon>
        <taxon>Mucilaginibacter</taxon>
    </lineage>
</organism>
<feature type="domain" description="PDZ" evidence="5">
    <location>
        <begin position="252"/>
        <end position="334"/>
    </location>
</feature>
<dbReference type="Gene3D" id="2.30.42.10">
    <property type="match status" value="1"/>
</dbReference>
<evidence type="ECO:0000256" key="4">
    <source>
        <dbReference type="SAM" id="SignalP"/>
    </source>
</evidence>
<evidence type="ECO:0000256" key="3">
    <source>
        <dbReference type="ARBA" id="ARBA00022801"/>
    </source>
</evidence>
<dbReference type="InterPro" id="IPR051201">
    <property type="entry name" value="Chloro_Bact_Ser_Proteases"/>
</dbReference>
<evidence type="ECO:0000259" key="5">
    <source>
        <dbReference type="SMART" id="SM00228"/>
    </source>
</evidence>
<reference evidence="6 7" key="1">
    <citation type="submission" date="2022-07" db="EMBL/GenBank/DDBJ databases">
        <title>Mucilaginibacter sp. JC4.</title>
        <authorList>
            <person name="Le V."/>
            <person name="Ko S.-R."/>
            <person name="Ahn C.-Y."/>
            <person name="Oh H.-M."/>
        </authorList>
    </citation>
    <scope>NUCLEOTIDE SEQUENCE [LARGE SCALE GENOMIC DNA]</scope>
    <source>
        <strain evidence="6 7">JC4</strain>
    </source>
</reference>
<dbReference type="PANTHER" id="PTHR43343:SF3">
    <property type="entry name" value="PROTEASE DO-LIKE 8, CHLOROPLASTIC"/>
    <property type="match status" value="1"/>
</dbReference>
<evidence type="ECO:0000313" key="7">
    <source>
        <dbReference type="Proteomes" id="UP001204376"/>
    </source>
</evidence>
<comment type="similarity">
    <text evidence="1">Belongs to the peptidase S1C family.</text>
</comment>
<dbReference type="SMART" id="SM00228">
    <property type="entry name" value="PDZ"/>
    <property type="match status" value="1"/>
</dbReference>
<sequence length="367" mass="38809">MKKLTLYIICFSTILLCSQASAQQTDLSSAASKALPAVVRIQSFVSDSLYVKHAKLATRMGIRSLGSGGSTLAGSASGVLVSPDGYILTNAHILNGGDSLVVILPDRRTYRAVLTGIDDEADLALLKIPENGLDFLEPGNPDHVKIGEPVLAVGNPLDLTSTVTAGILSARYRALDDRTTPARINSYLQTDAASNEGMSGSALVDRSGKLIGINSAIVSPSGTFAGYAFAIPGGVVKKALHDLLAYGIVRHAYLDALFSDMDDVQYKKLDNKNLTGVLITGVQRAGAGERAGLRREDVIIRFDQHQIIAAPQLRELLAQSAPGDSVKITVMRGSIALEISVVLSGGKVDQARNLPGGWPATRTNRIH</sequence>
<feature type="chain" id="PRO_5046231624" evidence="4">
    <location>
        <begin position="23"/>
        <end position="367"/>
    </location>
</feature>
<keyword evidence="4" id="KW-0732">Signal</keyword>